<dbReference type="EMBL" id="OV651817">
    <property type="protein sequence ID" value="CAH1110817.1"/>
    <property type="molecule type" value="Genomic_DNA"/>
</dbReference>
<feature type="region of interest" description="Disordered" evidence="1">
    <location>
        <begin position="173"/>
        <end position="202"/>
    </location>
</feature>
<gene>
    <name evidence="2" type="ORF">PSYICH_LOCUS11503</name>
</gene>
<keyword evidence="3" id="KW-1185">Reference proteome</keyword>
<feature type="compositionally biased region" description="Polar residues" evidence="1">
    <location>
        <begin position="193"/>
        <end position="202"/>
    </location>
</feature>
<dbReference type="AlphaFoldDB" id="A0A9P0CWS6"/>
<proteinExistence type="predicted"/>
<evidence type="ECO:0000256" key="1">
    <source>
        <dbReference type="SAM" id="MobiDB-lite"/>
    </source>
</evidence>
<evidence type="ECO:0000313" key="3">
    <source>
        <dbReference type="Proteomes" id="UP001153636"/>
    </source>
</evidence>
<reference evidence="2" key="1">
    <citation type="submission" date="2022-01" db="EMBL/GenBank/DDBJ databases">
        <authorList>
            <person name="King R."/>
        </authorList>
    </citation>
    <scope>NUCLEOTIDE SEQUENCE</scope>
</reference>
<protein>
    <submittedName>
        <fullName evidence="2">Uncharacterized protein</fullName>
    </submittedName>
</protein>
<dbReference type="Proteomes" id="UP001153636">
    <property type="component" value="Chromosome 5"/>
</dbReference>
<evidence type="ECO:0000313" key="2">
    <source>
        <dbReference type="EMBL" id="CAH1110817.1"/>
    </source>
</evidence>
<sequence>MPDVQTNPENLPSLDFLLENNSETTKPESLPNQLANTQTEIELDTTLNGESMNLPILDDLILQTQSEISHDCLPSNEETYLDTENLEEDLKPKEERTIGTKRRKVVQILEQGSESSDEENLEERTIGTKRRKVVEILEQGSESTDEENLEKKRCRITNKKEWSDKKNKMLREQRKAYKGWSRPKAISEESRSAHFSKNSGLK</sequence>
<organism evidence="2 3">
    <name type="scientific">Psylliodes chrysocephalus</name>
    <dbReference type="NCBI Taxonomy" id="3402493"/>
    <lineage>
        <taxon>Eukaryota</taxon>
        <taxon>Metazoa</taxon>
        <taxon>Ecdysozoa</taxon>
        <taxon>Arthropoda</taxon>
        <taxon>Hexapoda</taxon>
        <taxon>Insecta</taxon>
        <taxon>Pterygota</taxon>
        <taxon>Neoptera</taxon>
        <taxon>Endopterygota</taxon>
        <taxon>Coleoptera</taxon>
        <taxon>Polyphaga</taxon>
        <taxon>Cucujiformia</taxon>
        <taxon>Chrysomeloidea</taxon>
        <taxon>Chrysomelidae</taxon>
        <taxon>Galerucinae</taxon>
        <taxon>Alticini</taxon>
        <taxon>Psylliodes</taxon>
    </lineage>
</organism>
<name>A0A9P0CWS6_9CUCU</name>
<accession>A0A9P0CWS6</accession>